<dbReference type="InterPro" id="IPR025513">
    <property type="entry name" value="DUF4401"/>
</dbReference>
<comment type="caution">
    <text evidence="3">The sequence shown here is derived from an EMBL/GenBank/DDBJ whole genome shotgun (WGS) entry which is preliminary data.</text>
</comment>
<dbReference type="AlphaFoldDB" id="A0A2D0ALT5"/>
<evidence type="ECO:0000259" key="2">
    <source>
        <dbReference type="Pfam" id="PF14351"/>
    </source>
</evidence>
<reference evidence="3 4" key="1">
    <citation type="journal article" date="2008" name="Int. J. Syst. Evol. Microbiol.">
        <title>Description of Roseateles aquatilis sp. nov. and Roseateles terrae sp. nov., in the class Betaproteobacteria, and emended description of the genus Roseateles.</title>
        <authorList>
            <person name="Gomila M."/>
            <person name="Bowien B."/>
            <person name="Falsen E."/>
            <person name="Moore E.R."/>
            <person name="Lalucat J."/>
        </authorList>
    </citation>
    <scope>NUCLEOTIDE SEQUENCE [LARGE SCALE GENOMIC DNA]</scope>
    <source>
        <strain evidence="3 4">CCUG 48205</strain>
    </source>
</reference>
<dbReference type="RefSeq" id="WP_088388608.1">
    <property type="nucleotide sequence ID" value="NZ_NIOF01000023.1"/>
</dbReference>
<protein>
    <recommendedName>
        <fullName evidence="2">DUF4401 domain-containing protein</fullName>
    </recommendedName>
</protein>
<keyword evidence="1" id="KW-0812">Transmembrane</keyword>
<organism evidence="3 4">
    <name type="scientific">Roseateles aquatilis</name>
    <dbReference type="NCBI Taxonomy" id="431061"/>
    <lineage>
        <taxon>Bacteria</taxon>
        <taxon>Pseudomonadati</taxon>
        <taxon>Pseudomonadota</taxon>
        <taxon>Betaproteobacteria</taxon>
        <taxon>Burkholderiales</taxon>
        <taxon>Sphaerotilaceae</taxon>
        <taxon>Roseateles</taxon>
    </lineage>
</organism>
<dbReference type="Pfam" id="PF14345">
    <property type="entry name" value="GDYXXLXY"/>
    <property type="match status" value="1"/>
</dbReference>
<feature type="domain" description="DUF4401" evidence="2">
    <location>
        <begin position="26"/>
        <end position="359"/>
    </location>
</feature>
<feature type="transmembrane region" description="Helical" evidence="1">
    <location>
        <begin position="60"/>
        <end position="77"/>
    </location>
</feature>
<proteinExistence type="predicted"/>
<dbReference type="OrthoDB" id="4868247at2"/>
<feature type="transmembrane region" description="Helical" evidence="1">
    <location>
        <begin position="89"/>
        <end position="106"/>
    </location>
</feature>
<sequence length="541" mass="57359">MNPRDWIDRARAEGLAPAQASEPPRPWPVVLLTGLGAWLAVPPFLVMFFMLFGSAWEKGAMAYIQGGALVALAVVLLRSRGIPLFLEQVAVPLLLTGLTSVAFGLTRDLTAPQAEVAGLVIAVLLIALLTQSWLRLLLGVAAGCLVALVADEGLRQDGRSLWYRGDGVALTLATLLLIIGVAALVLQRTVGREARGASVAAAVEPVLAGWWLVVLGLFMASAGWAFMAPGALRASIFESGAMPGVVVPPQVTAGGWSALLAVGAGGWLARVWRPAAPSRLVLPGLVLTGLAALMPALGGCLLLLALMLSTRRWRLAVVAAAAALWVLGAFYYQWERPLADKALALVAAGAVLAAWAHWLAWKPADAGHATRHPVTVRGAGAVLLAGAVLSLLLVNVLIIQKQYLVANGKPVFVALAPVDPRSLMQGDYMRLNYALPGVGPRWRDDAAPLLWGERPRVVVTLDARRIAQAPRLLAPGEAQPPGTQLLVLTAKDGGWTFVSDGWFFKEGDARRWQAAKYGEFRVLSDGRGLLVRVVGEDLKPL</sequence>
<feature type="transmembrane region" description="Helical" evidence="1">
    <location>
        <begin position="313"/>
        <end position="331"/>
    </location>
</feature>
<keyword evidence="1" id="KW-1133">Transmembrane helix</keyword>
<feature type="transmembrane region" description="Helical" evidence="1">
    <location>
        <begin position="343"/>
        <end position="361"/>
    </location>
</feature>
<evidence type="ECO:0000313" key="4">
    <source>
        <dbReference type="Proteomes" id="UP000197468"/>
    </source>
</evidence>
<name>A0A2D0ALT5_9BURK</name>
<feature type="transmembrane region" description="Helical" evidence="1">
    <location>
        <begin position="207"/>
        <end position="227"/>
    </location>
</feature>
<dbReference type="EMBL" id="NIOF01000023">
    <property type="protein sequence ID" value="OWQ83127.1"/>
    <property type="molecule type" value="Genomic_DNA"/>
</dbReference>
<keyword evidence="4" id="KW-1185">Reference proteome</keyword>
<feature type="transmembrane region" description="Helical" evidence="1">
    <location>
        <begin position="118"/>
        <end position="148"/>
    </location>
</feature>
<dbReference type="InterPro" id="IPR025833">
    <property type="entry name" value="GDYXXLXY"/>
</dbReference>
<feature type="transmembrane region" description="Helical" evidence="1">
    <location>
        <begin position="29"/>
        <end position="53"/>
    </location>
</feature>
<evidence type="ECO:0000256" key="1">
    <source>
        <dbReference type="SAM" id="Phobius"/>
    </source>
</evidence>
<dbReference type="Pfam" id="PF14351">
    <property type="entry name" value="DUF4401"/>
    <property type="match status" value="1"/>
</dbReference>
<accession>A0A2D0ALT5</accession>
<gene>
    <name evidence="3" type="ORF">CDN99_26930</name>
</gene>
<dbReference type="Proteomes" id="UP000197468">
    <property type="component" value="Unassembled WGS sequence"/>
</dbReference>
<evidence type="ECO:0000313" key="3">
    <source>
        <dbReference type="EMBL" id="OWQ83127.1"/>
    </source>
</evidence>
<feature type="transmembrane region" description="Helical" evidence="1">
    <location>
        <begin position="280"/>
        <end position="307"/>
    </location>
</feature>
<feature type="transmembrane region" description="Helical" evidence="1">
    <location>
        <begin position="168"/>
        <end position="186"/>
    </location>
</feature>
<keyword evidence="1" id="KW-0472">Membrane</keyword>
<feature type="transmembrane region" description="Helical" evidence="1">
    <location>
        <begin position="381"/>
        <end position="399"/>
    </location>
</feature>
<feature type="transmembrane region" description="Helical" evidence="1">
    <location>
        <begin position="247"/>
        <end position="268"/>
    </location>
</feature>